<dbReference type="EMBL" id="CAMXCT010006561">
    <property type="protein sequence ID" value="CAI4015993.1"/>
    <property type="molecule type" value="Genomic_DNA"/>
</dbReference>
<feature type="signal peptide" evidence="6">
    <location>
        <begin position="1"/>
        <end position="20"/>
    </location>
</feature>
<feature type="compositionally biased region" description="Basic residues" evidence="5">
    <location>
        <begin position="156"/>
        <end position="167"/>
    </location>
</feature>
<keyword evidence="10" id="KW-1185">Reference proteome</keyword>
<dbReference type="PROSITE" id="PS01358">
    <property type="entry name" value="ZF_RANBP2_1"/>
    <property type="match status" value="1"/>
</dbReference>
<dbReference type="GO" id="GO:0008270">
    <property type="term" value="F:zinc ion binding"/>
    <property type="evidence" value="ECO:0007669"/>
    <property type="project" value="UniProtKB-KW"/>
</dbReference>
<dbReference type="EMBL" id="CAMXCT030006561">
    <property type="protein sequence ID" value="CAL4803305.1"/>
    <property type="molecule type" value="Genomic_DNA"/>
</dbReference>
<organism evidence="8">
    <name type="scientific">Cladocopium goreaui</name>
    <dbReference type="NCBI Taxonomy" id="2562237"/>
    <lineage>
        <taxon>Eukaryota</taxon>
        <taxon>Sar</taxon>
        <taxon>Alveolata</taxon>
        <taxon>Dinophyceae</taxon>
        <taxon>Suessiales</taxon>
        <taxon>Symbiodiniaceae</taxon>
        <taxon>Cladocopium</taxon>
    </lineage>
</organism>
<reference evidence="8" key="1">
    <citation type="submission" date="2022-10" db="EMBL/GenBank/DDBJ databases">
        <authorList>
            <person name="Chen Y."/>
            <person name="Dougan E. K."/>
            <person name="Chan C."/>
            <person name="Rhodes N."/>
            <person name="Thang M."/>
        </authorList>
    </citation>
    <scope>NUCLEOTIDE SEQUENCE</scope>
</reference>
<feature type="domain" description="RanBP2-type" evidence="7">
    <location>
        <begin position="59"/>
        <end position="78"/>
    </location>
</feature>
<dbReference type="EMBL" id="CAMXCT020006561">
    <property type="protein sequence ID" value="CAL1169368.1"/>
    <property type="molecule type" value="Genomic_DNA"/>
</dbReference>
<dbReference type="InterPro" id="IPR001876">
    <property type="entry name" value="Znf_RanBP2"/>
</dbReference>
<keyword evidence="3" id="KW-0862">Zinc</keyword>
<feature type="region of interest" description="Disordered" evidence="5">
    <location>
        <begin position="498"/>
        <end position="536"/>
    </location>
</feature>
<evidence type="ECO:0000256" key="2">
    <source>
        <dbReference type="ARBA" id="ARBA00022771"/>
    </source>
</evidence>
<evidence type="ECO:0000313" key="8">
    <source>
        <dbReference type="EMBL" id="CAI4015993.1"/>
    </source>
</evidence>
<evidence type="ECO:0000256" key="1">
    <source>
        <dbReference type="ARBA" id="ARBA00022723"/>
    </source>
</evidence>
<dbReference type="AlphaFoldDB" id="A0A9P1DWA2"/>
<evidence type="ECO:0000256" key="4">
    <source>
        <dbReference type="SAM" id="Coils"/>
    </source>
</evidence>
<evidence type="ECO:0000256" key="6">
    <source>
        <dbReference type="SAM" id="SignalP"/>
    </source>
</evidence>
<evidence type="ECO:0000259" key="7">
    <source>
        <dbReference type="PROSITE" id="PS01358"/>
    </source>
</evidence>
<keyword evidence="6" id="KW-0732">Signal</keyword>
<name>A0A9P1DWA2_9DINO</name>
<feature type="compositionally biased region" description="Low complexity" evidence="5">
    <location>
        <begin position="132"/>
        <end position="146"/>
    </location>
</feature>
<feature type="region of interest" description="Disordered" evidence="5">
    <location>
        <begin position="126"/>
        <end position="204"/>
    </location>
</feature>
<evidence type="ECO:0000256" key="3">
    <source>
        <dbReference type="ARBA" id="ARBA00022833"/>
    </source>
</evidence>
<feature type="compositionally biased region" description="Basic and acidic residues" evidence="5">
    <location>
        <begin position="502"/>
        <end position="519"/>
    </location>
</feature>
<feature type="region of interest" description="Disordered" evidence="5">
    <location>
        <begin position="259"/>
        <end position="289"/>
    </location>
</feature>
<comment type="caution">
    <text evidence="8">The sequence shown here is derived from an EMBL/GenBank/DDBJ whole genome shotgun (WGS) entry which is preliminary data.</text>
</comment>
<evidence type="ECO:0000313" key="9">
    <source>
        <dbReference type="EMBL" id="CAL4803305.1"/>
    </source>
</evidence>
<keyword evidence="4" id="KW-0175">Coiled coil</keyword>
<protein>
    <recommendedName>
        <fullName evidence="7">RanBP2-type domain-containing protein</fullName>
    </recommendedName>
</protein>
<evidence type="ECO:0000256" key="5">
    <source>
        <dbReference type="SAM" id="MobiDB-lite"/>
    </source>
</evidence>
<reference evidence="9 10" key="2">
    <citation type="submission" date="2024-05" db="EMBL/GenBank/DDBJ databases">
        <authorList>
            <person name="Chen Y."/>
            <person name="Shah S."/>
            <person name="Dougan E. K."/>
            <person name="Thang M."/>
            <person name="Chan C."/>
        </authorList>
    </citation>
    <scope>NUCLEOTIDE SEQUENCE [LARGE SCALE GENOMIC DNA]</scope>
</reference>
<feature type="chain" id="PRO_5043271702" description="RanBP2-type domain-containing protein" evidence="6">
    <location>
        <begin position="21"/>
        <end position="809"/>
    </location>
</feature>
<sequence>MCSFLLLFLLVIVGFDLVQNSISQWDTEAEGSAAAKFSPDSKFLTKIKLNIMEQELWPWRCQRCQRINRKSATKCAICNAHWTTGTRHSTEPKKSTNLDEEAGWSTWEEWSYKWDEDDAAWGWDWQKHRQQSRSQSQSTTKSNKSNYGESQETHPRKQKGKGKGKAKQGKDKGKGSTPSPFAPLTADAPPWPSLESPVGNLMPTMTPFSTAQGVENIAQKKEVVSALKTAYPDAAQMPQETKEIIEKLEKDIDRLEKENSKATTKNLHSATKALGKAQKTLTETMESKKVHRARWTQHVAEAAKTWQDQLHQYRQQQAALQEIAVKARADIESARTAIQALSAKAPQETLAAMTQIAPVTAETEDAAIDLDQEEESVQYQLQTVLQSCAASLGIDVPQAQQTAAGDQMDDGETEVNATRPKRARALEPFGGVSDSDILTSAIACKAPQSVQNLFDALLAEGVVEGPRIHESIFLSLEAPRRAGLVTILQRDDRAQRANYAVSHERNDSMPDGGEQHDQDPDPEEQSQVPSPSLASTSDIRAGVHIHRLGHPQTFGRPRWDTAEHVLHDVAMILQVPFHHLTHCHHVQVPPADTAEHEDSIIVQHINDIPVGSTEKLILVDVETHAQQSSVTWPRAPAVSRQVFKVVPVLVRRHLLHLTHTAAYCDWSPQECLVFCNHELWHLHEQGPRRITHGMYFKIIVPPPPNRQWEISHAIRVFHEALNLFDSPEATRIAEHILNENRPWPPEEVPPHRQCKGTEIHRDIDVPMMFAPGVPMRRLRPRHDGEETWFWELGQLFADQAEVEASSHET</sequence>
<evidence type="ECO:0000313" key="10">
    <source>
        <dbReference type="Proteomes" id="UP001152797"/>
    </source>
</evidence>
<accession>A0A9P1DWA2</accession>
<dbReference type="Proteomes" id="UP001152797">
    <property type="component" value="Unassembled WGS sequence"/>
</dbReference>
<proteinExistence type="predicted"/>
<keyword evidence="2" id="KW-0863">Zinc-finger</keyword>
<feature type="compositionally biased region" description="Polar residues" evidence="5">
    <location>
        <begin position="525"/>
        <end position="536"/>
    </location>
</feature>
<keyword evidence="1" id="KW-0479">Metal-binding</keyword>
<gene>
    <name evidence="8" type="ORF">C1SCF055_LOCUS40777</name>
</gene>
<feature type="coiled-coil region" evidence="4">
    <location>
        <begin position="303"/>
        <end position="344"/>
    </location>
</feature>